<reference evidence="6 7" key="1">
    <citation type="journal article" date="2020" name="Nature">
        <title>Isolation of an archaeon at the prokaryote-eukaryote interface.</title>
        <authorList>
            <person name="Imachi H."/>
            <person name="Nobu M.K."/>
            <person name="Nakahara N."/>
            <person name="Morono Y."/>
            <person name="Ogawara M."/>
            <person name="Takaki Y."/>
            <person name="Takano Y."/>
            <person name="Uematsu K."/>
            <person name="Ikuta T."/>
            <person name="Ito M."/>
            <person name="Matsui Y."/>
            <person name="Miyazaki M."/>
            <person name="Murata K."/>
            <person name="Saito Y."/>
            <person name="Sakai S."/>
            <person name="Song C."/>
            <person name="Tasumi E."/>
            <person name="Yamanaka Y."/>
            <person name="Yamaguchi T."/>
            <person name="Kamagata Y."/>
            <person name="Tamaki H."/>
            <person name="Takai K."/>
        </authorList>
    </citation>
    <scope>NUCLEOTIDE SEQUENCE [LARGE SCALE GENOMIC DNA]</scope>
    <source>
        <strain evidence="6 7">MK-D1</strain>
    </source>
</reference>
<gene>
    <name evidence="4 6" type="primary">mtnP</name>
    <name evidence="6" type="ORF">DSAG12_00732</name>
</gene>
<dbReference type="GO" id="GO:0017061">
    <property type="term" value="F:S-methyl-5-thioadenosine phosphorylase activity"/>
    <property type="evidence" value="ECO:0007669"/>
    <property type="project" value="UniProtKB-UniRule"/>
</dbReference>
<protein>
    <recommendedName>
        <fullName evidence="4">S-methyl-5'-thioadenosine phosphorylase</fullName>
        <ecNumber evidence="4">2.4.2.28</ecNumber>
    </recommendedName>
    <alternativeName>
        <fullName evidence="4">5'-methylthioadenosine phosphorylase</fullName>
        <shortName evidence="4">MTA phosphorylase</shortName>
        <shortName evidence="4">MTAP</shortName>
    </alternativeName>
</protein>
<dbReference type="AlphaFoldDB" id="A0A5B9D7E3"/>
<dbReference type="PANTHER" id="PTHR42679:SF3">
    <property type="entry name" value="S-METHYL-5'-THIOADENOSINE PHOSPHORYLASE"/>
    <property type="match status" value="1"/>
</dbReference>
<feature type="site" description="Important for substrate specificity" evidence="4">
    <location>
        <position position="245"/>
    </location>
</feature>
<name>A0A5B9D7E3_9ARCH</name>
<dbReference type="Proteomes" id="UP000321408">
    <property type="component" value="Chromosome"/>
</dbReference>
<dbReference type="Pfam" id="PF01048">
    <property type="entry name" value="PNP_UDP_1"/>
    <property type="match status" value="1"/>
</dbReference>
<dbReference type="SUPFAM" id="SSF53167">
    <property type="entry name" value="Purine and uridine phosphorylases"/>
    <property type="match status" value="1"/>
</dbReference>
<keyword evidence="7" id="KW-1185">Reference proteome</keyword>
<proteinExistence type="inferred from homology"/>
<dbReference type="EC" id="2.4.2.28" evidence="4"/>
<comment type="caution">
    <text evidence="4">Lacks conserved residue(s) required for the propagation of feature annotation.</text>
</comment>
<evidence type="ECO:0000256" key="3">
    <source>
        <dbReference type="ARBA" id="ARBA00022726"/>
    </source>
</evidence>
<keyword evidence="1 4" id="KW-0328">Glycosyltransferase</keyword>
<organism evidence="6 7">
    <name type="scientific">Promethearchaeum syntrophicum</name>
    <dbReference type="NCBI Taxonomy" id="2594042"/>
    <lineage>
        <taxon>Archaea</taxon>
        <taxon>Promethearchaeati</taxon>
        <taxon>Promethearchaeota</taxon>
        <taxon>Promethearchaeia</taxon>
        <taxon>Promethearchaeales</taxon>
        <taxon>Promethearchaeaceae</taxon>
        <taxon>Promethearchaeum</taxon>
    </lineage>
</organism>
<comment type="pathway">
    <text evidence="4">Amino-acid biosynthesis; L-methionine biosynthesis via salvage pathway; S-methyl-5-thio-alpha-D-ribose 1-phosphate from S-methyl-5'-thioadenosine (phosphorylase route): step 1/1.</text>
</comment>
<evidence type="ECO:0000259" key="5">
    <source>
        <dbReference type="Pfam" id="PF01048"/>
    </source>
</evidence>
<evidence type="ECO:0000256" key="1">
    <source>
        <dbReference type="ARBA" id="ARBA00022676"/>
    </source>
</evidence>
<evidence type="ECO:0000256" key="2">
    <source>
        <dbReference type="ARBA" id="ARBA00022679"/>
    </source>
</evidence>
<feature type="binding site" evidence="4">
    <location>
        <position position="16"/>
    </location>
    <ligand>
        <name>phosphate</name>
        <dbReference type="ChEBI" id="CHEBI:43474"/>
    </ligand>
</feature>
<accession>A0A5B9D7E3</accession>
<feature type="binding site" evidence="4">
    <location>
        <begin position="211"/>
        <end position="213"/>
    </location>
    <ligand>
        <name>substrate</name>
    </ligand>
</feature>
<dbReference type="GeneID" id="41328734"/>
<feature type="site" description="Important for substrate specificity" evidence="4">
    <location>
        <position position="169"/>
    </location>
</feature>
<dbReference type="KEGG" id="psyt:DSAG12_00732"/>
<feature type="domain" description="Nucleoside phosphorylase" evidence="5">
    <location>
        <begin position="9"/>
        <end position="265"/>
    </location>
</feature>
<feature type="binding site" evidence="4">
    <location>
        <position position="187"/>
    </location>
    <ligand>
        <name>substrate</name>
    </ligand>
</feature>
<dbReference type="InterPro" id="IPR035994">
    <property type="entry name" value="Nucleoside_phosphorylase_sf"/>
</dbReference>
<keyword evidence="2 4" id="KW-0808">Transferase</keyword>
<evidence type="ECO:0000313" key="6">
    <source>
        <dbReference type="EMBL" id="QEE14911.1"/>
    </source>
</evidence>
<dbReference type="PANTHER" id="PTHR42679">
    <property type="entry name" value="S-METHYL-5'-THIOADENOSINE PHOSPHORYLASE"/>
    <property type="match status" value="1"/>
</dbReference>
<dbReference type="GO" id="GO:0006166">
    <property type="term" value="P:purine ribonucleoside salvage"/>
    <property type="evidence" value="ECO:0007669"/>
    <property type="project" value="UniProtKB-KW"/>
</dbReference>
<comment type="function">
    <text evidence="4">Catalyzes the reversible phosphorylation of S-methyl-5'-thioadenosine (MTA) to adenine and 5-methylthioribose-1-phosphate. Involved in the breakdown of MTA, a major by-product of polyamine biosynthesis. Responsible for the first step in the methionine salvage pathway after MTA has been generated from S-adenosylmethionine. Has broad substrate specificity with 6-aminopurine nucleosides as preferred substrates.</text>
</comment>
<dbReference type="Gene3D" id="3.40.50.1580">
    <property type="entry name" value="Nucleoside phosphorylase domain"/>
    <property type="match status" value="1"/>
</dbReference>
<dbReference type="UniPathway" id="UPA00904">
    <property type="reaction ID" value="UER00873"/>
</dbReference>
<feature type="binding site" evidence="4">
    <location>
        <position position="188"/>
    </location>
    <ligand>
        <name>phosphate</name>
        <dbReference type="ChEBI" id="CHEBI:43474"/>
    </ligand>
</feature>
<evidence type="ECO:0000313" key="7">
    <source>
        <dbReference type="Proteomes" id="UP000321408"/>
    </source>
</evidence>
<comment type="subunit">
    <text evidence="4">Homohexamer. Dimer of a homotrimer.</text>
</comment>
<keyword evidence="3 4" id="KW-0660">Purine salvage</keyword>
<dbReference type="NCBIfam" id="TIGR01694">
    <property type="entry name" value="MTAP"/>
    <property type="match status" value="1"/>
</dbReference>
<dbReference type="GO" id="GO:0019509">
    <property type="term" value="P:L-methionine salvage from methylthioadenosine"/>
    <property type="evidence" value="ECO:0007669"/>
    <property type="project" value="UniProtKB-UniRule"/>
</dbReference>
<dbReference type="GO" id="GO:0005829">
    <property type="term" value="C:cytosol"/>
    <property type="evidence" value="ECO:0007669"/>
    <property type="project" value="TreeGrafter"/>
</dbReference>
<evidence type="ECO:0000256" key="4">
    <source>
        <dbReference type="HAMAP-Rule" id="MF_01963"/>
    </source>
</evidence>
<reference evidence="6 7" key="2">
    <citation type="journal article" date="2024" name="Int. J. Syst. Evol. Microbiol.">
        <title>Promethearchaeum syntrophicum gen. nov., sp. nov., an anaerobic, obligately syntrophic archaeon, the first isolate of the lineage 'Asgard' archaea, and proposal of the new archaeal phylum Promethearchaeota phyl. nov. and kingdom Promethearchaeati regn. nov.</title>
        <authorList>
            <person name="Imachi H."/>
            <person name="Nobu M.K."/>
            <person name="Kato S."/>
            <person name="Takaki Y."/>
            <person name="Miyazaki M."/>
            <person name="Miyata M."/>
            <person name="Ogawara M."/>
            <person name="Saito Y."/>
            <person name="Sakai S."/>
            <person name="Tahara Y.O."/>
            <person name="Takano Y."/>
            <person name="Tasumi E."/>
            <person name="Uematsu K."/>
            <person name="Yoshimura T."/>
            <person name="Itoh T."/>
            <person name="Ohkuma M."/>
            <person name="Takai K."/>
        </authorList>
    </citation>
    <scope>NUCLEOTIDE SEQUENCE [LARGE SCALE GENOMIC DNA]</scope>
    <source>
        <strain evidence="6 7">MK-D1</strain>
    </source>
</reference>
<dbReference type="InterPro" id="IPR010044">
    <property type="entry name" value="MTAP"/>
</dbReference>
<dbReference type="InterPro" id="IPR000845">
    <property type="entry name" value="Nucleoside_phosphorylase_d"/>
</dbReference>
<dbReference type="RefSeq" id="WP_147661845.1">
    <property type="nucleotide sequence ID" value="NZ_CP042905.2"/>
</dbReference>
<dbReference type="CDD" id="cd09010">
    <property type="entry name" value="MTAP_SsMTAPII_like_MTIP"/>
    <property type="match status" value="1"/>
</dbReference>
<comment type="catalytic activity">
    <reaction evidence="4">
        <text>S-methyl-5'-thioadenosine + phosphate = 5-(methylsulfanyl)-alpha-D-ribose 1-phosphate + adenine</text>
        <dbReference type="Rhea" id="RHEA:11852"/>
        <dbReference type="ChEBI" id="CHEBI:16708"/>
        <dbReference type="ChEBI" id="CHEBI:17509"/>
        <dbReference type="ChEBI" id="CHEBI:43474"/>
        <dbReference type="ChEBI" id="CHEBI:58533"/>
        <dbReference type="EC" id="2.4.2.28"/>
    </reaction>
</comment>
<feature type="binding site" evidence="4">
    <location>
        <begin position="56"/>
        <end position="57"/>
    </location>
    <ligand>
        <name>phosphate</name>
        <dbReference type="ChEBI" id="CHEBI:43474"/>
    </ligand>
</feature>
<dbReference type="EMBL" id="CP042905">
    <property type="protein sequence ID" value="QEE14911.1"/>
    <property type="molecule type" value="Genomic_DNA"/>
</dbReference>
<dbReference type="OrthoDB" id="7681at2157"/>
<comment type="similarity">
    <text evidence="4">Belongs to the PNP/MTAP phosphorylase family. MTAP subfamily.</text>
</comment>
<sequence>MNFNNKDIEIGIIGGSGADIDLQDVKDVKIYTPYGAPSDLIKIGKFGNKKVAFLERHGPKHILPPHSINYRANIWAMKELGVKRIFSPCAVGGLTPKTDKGVFVVVDQYIDRTYGRKQTFYDGGEVCHISQADPFCPEINDLFYKTGVDIGLNIIKGGTYICVNGPRFSTRAESRMFAQWGGDIIGMTVFPEVVLAAEMNMCYSSIATVTDLDCWASECPNCGIVMYGDKCSKCEGPIKPMVVSIEEVIETMNQNTDNLRKLIENVIPKIPSELGCQCSHRKDGAIF</sequence>
<dbReference type="HAMAP" id="MF_01963">
    <property type="entry name" value="MTAP"/>
    <property type="match status" value="1"/>
</dbReference>